<dbReference type="InterPro" id="IPR010816">
    <property type="entry name" value="Het-C"/>
</dbReference>
<dbReference type="InterPro" id="IPR029044">
    <property type="entry name" value="Nucleotide-diphossugar_trans"/>
</dbReference>
<evidence type="ECO:0000256" key="12">
    <source>
        <dbReference type="SAM" id="Phobius"/>
    </source>
</evidence>
<evidence type="ECO:0000313" key="15">
    <source>
        <dbReference type="Proteomes" id="UP001212841"/>
    </source>
</evidence>
<organism evidence="14 15">
    <name type="scientific">Rhizophlyctis rosea</name>
    <dbReference type="NCBI Taxonomy" id="64517"/>
    <lineage>
        <taxon>Eukaryota</taxon>
        <taxon>Fungi</taxon>
        <taxon>Fungi incertae sedis</taxon>
        <taxon>Chytridiomycota</taxon>
        <taxon>Chytridiomycota incertae sedis</taxon>
        <taxon>Chytridiomycetes</taxon>
        <taxon>Rhizophlyctidales</taxon>
        <taxon>Rhizophlyctidaceae</taxon>
        <taxon>Rhizophlyctis</taxon>
    </lineage>
</organism>
<accession>A0AAD5WYK6</accession>
<dbReference type="InterPro" id="IPR004835">
    <property type="entry name" value="Chitin_synth"/>
</dbReference>
<dbReference type="EMBL" id="JADGJD010001444">
    <property type="protein sequence ID" value="KAJ3042124.1"/>
    <property type="molecule type" value="Genomic_DNA"/>
</dbReference>
<dbReference type="Pfam" id="PF07217">
    <property type="entry name" value="Het-C"/>
    <property type="match status" value="2"/>
</dbReference>
<keyword evidence="4" id="KW-0328">Glycosyltransferase</keyword>
<proteinExistence type="predicted"/>
<evidence type="ECO:0000256" key="10">
    <source>
        <dbReference type="ARBA" id="ARBA00024009"/>
    </source>
</evidence>
<evidence type="ECO:0000256" key="2">
    <source>
        <dbReference type="ARBA" id="ARBA00012543"/>
    </source>
</evidence>
<feature type="transmembrane region" description="Helical" evidence="12">
    <location>
        <begin position="800"/>
        <end position="820"/>
    </location>
</feature>
<comment type="function">
    <text evidence="10">Polymerizes chitin, a structural polymer of the cell wall and septum, by transferring the sugar moiety of UDP-GlcNAc to the non-reducing end of the growing chitin polymer.</text>
</comment>
<feature type="compositionally biased region" description="Basic and acidic residues" evidence="11">
    <location>
        <begin position="19"/>
        <end position="38"/>
    </location>
</feature>
<comment type="subcellular location">
    <subcellularLocation>
        <location evidence="1">Cell membrane</location>
        <topology evidence="1">Multi-pass membrane protein</topology>
    </subcellularLocation>
</comment>
<evidence type="ECO:0000313" key="14">
    <source>
        <dbReference type="EMBL" id="KAJ3042124.1"/>
    </source>
</evidence>
<dbReference type="GO" id="GO:0016788">
    <property type="term" value="F:hydrolase activity, acting on ester bonds"/>
    <property type="evidence" value="ECO:0007669"/>
    <property type="project" value="InterPro"/>
</dbReference>
<feature type="transmembrane region" description="Helical" evidence="12">
    <location>
        <begin position="680"/>
        <end position="698"/>
    </location>
</feature>
<dbReference type="Pfam" id="PF01644">
    <property type="entry name" value="Chitin_synth_1"/>
    <property type="match status" value="1"/>
</dbReference>
<keyword evidence="6 12" id="KW-0812">Transmembrane</keyword>
<dbReference type="GO" id="GO:0006031">
    <property type="term" value="P:chitin biosynthetic process"/>
    <property type="evidence" value="ECO:0007669"/>
    <property type="project" value="TreeGrafter"/>
</dbReference>
<dbReference type="InterPro" id="IPR008947">
    <property type="entry name" value="PLipase_C/P1_nuclease_dom_sf"/>
</dbReference>
<evidence type="ECO:0000259" key="13">
    <source>
        <dbReference type="Pfam" id="PF08407"/>
    </source>
</evidence>
<dbReference type="EC" id="2.4.1.16" evidence="2"/>
<keyword evidence="3" id="KW-1003">Cell membrane</keyword>
<comment type="caution">
    <text evidence="14">The sequence shown here is derived from an EMBL/GenBank/DDBJ whole genome shotgun (WGS) entry which is preliminary data.</text>
</comment>
<feature type="transmembrane region" description="Helical" evidence="12">
    <location>
        <begin position="632"/>
        <end position="660"/>
    </location>
</feature>
<feature type="compositionally biased region" description="Polar residues" evidence="11">
    <location>
        <begin position="94"/>
        <end position="108"/>
    </location>
</feature>
<feature type="transmembrane region" description="Helical" evidence="12">
    <location>
        <begin position="896"/>
        <end position="914"/>
    </location>
</feature>
<reference evidence="14" key="1">
    <citation type="submission" date="2020-05" db="EMBL/GenBank/DDBJ databases">
        <title>Phylogenomic resolution of chytrid fungi.</title>
        <authorList>
            <person name="Stajich J.E."/>
            <person name="Amses K."/>
            <person name="Simmons R."/>
            <person name="Seto K."/>
            <person name="Myers J."/>
            <person name="Bonds A."/>
            <person name="Quandt C.A."/>
            <person name="Barry K."/>
            <person name="Liu P."/>
            <person name="Grigoriev I."/>
            <person name="Longcore J.E."/>
            <person name="James T.Y."/>
        </authorList>
    </citation>
    <scope>NUCLEOTIDE SEQUENCE</scope>
    <source>
        <strain evidence="14">JEL0318</strain>
    </source>
</reference>
<protein>
    <recommendedName>
        <fullName evidence="2">chitin synthase</fullName>
        <ecNumber evidence="2">2.4.1.16</ecNumber>
    </recommendedName>
</protein>
<name>A0AAD5WYK6_9FUNG</name>
<evidence type="ECO:0000256" key="8">
    <source>
        <dbReference type="ARBA" id="ARBA00023136"/>
    </source>
</evidence>
<dbReference type="CDD" id="cd04190">
    <property type="entry name" value="Chitin_synth_C"/>
    <property type="match status" value="1"/>
</dbReference>
<dbReference type="Pfam" id="PF08407">
    <property type="entry name" value="Chitin_synth_1N"/>
    <property type="match status" value="1"/>
</dbReference>
<feature type="compositionally biased region" description="Basic and acidic residues" evidence="11">
    <location>
        <begin position="50"/>
        <end position="64"/>
    </location>
</feature>
<evidence type="ECO:0000256" key="4">
    <source>
        <dbReference type="ARBA" id="ARBA00022676"/>
    </source>
</evidence>
<evidence type="ECO:0000256" key="5">
    <source>
        <dbReference type="ARBA" id="ARBA00022679"/>
    </source>
</evidence>
<dbReference type="GO" id="GO:0004100">
    <property type="term" value="F:chitin synthase activity"/>
    <property type="evidence" value="ECO:0007669"/>
    <property type="project" value="UniProtKB-EC"/>
</dbReference>
<dbReference type="GO" id="GO:0005886">
    <property type="term" value="C:plasma membrane"/>
    <property type="evidence" value="ECO:0007669"/>
    <property type="project" value="UniProtKB-SubCell"/>
</dbReference>
<evidence type="ECO:0000256" key="11">
    <source>
        <dbReference type="SAM" id="MobiDB-lite"/>
    </source>
</evidence>
<evidence type="ECO:0000256" key="6">
    <source>
        <dbReference type="ARBA" id="ARBA00022692"/>
    </source>
</evidence>
<evidence type="ECO:0000256" key="9">
    <source>
        <dbReference type="ARBA" id="ARBA00023316"/>
    </source>
</evidence>
<evidence type="ECO:0000256" key="1">
    <source>
        <dbReference type="ARBA" id="ARBA00004651"/>
    </source>
</evidence>
<dbReference type="Proteomes" id="UP001212841">
    <property type="component" value="Unassembled WGS sequence"/>
</dbReference>
<evidence type="ECO:0000256" key="7">
    <source>
        <dbReference type="ARBA" id="ARBA00022989"/>
    </source>
</evidence>
<dbReference type="PANTHER" id="PTHR22914">
    <property type="entry name" value="CHITIN SYNTHASE"/>
    <property type="match status" value="1"/>
</dbReference>
<keyword evidence="5" id="KW-0808">Transferase</keyword>
<dbReference type="PANTHER" id="PTHR22914:SF9">
    <property type="entry name" value="CHITIN SYNTHASE 1"/>
    <property type="match status" value="1"/>
</dbReference>
<feature type="non-terminal residue" evidence="14">
    <location>
        <position position="1"/>
    </location>
</feature>
<feature type="region of interest" description="Disordered" evidence="11">
    <location>
        <begin position="1034"/>
        <end position="1054"/>
    </location>
</feature>
<feature type="region of interest" description="Disordered" evidence="11">
    <location>
        <begin position="1"/>
        <end position="126"/>
    </location>
</feature>
<keyword evidence="15" id="KW-1185">Reference proteome</keyword>
<dbReference type="InterPro" id="IPR013616">
    <property type="entry name" value="Chitin_synth_N"/>
</dbReference>
<keyword evidence="7 12" id="KW-1133">Transmembrane helix</keyword>
<sequence>MERQPLFSGNDDPLLRPSRTSDDEPLDRNSRLAGRDSSDWEDSELGQRNGDFRALEEYDPDMARRGARAVAPVAYQRDAYPRPAGFGREEDSRNSSSQELDRYGSSQDRLMGVPLTPVDAGDHHHFHQPGPVTPGPSPHTTIPIPFQTQPYPPPGPPPPGGHYYPHQQPQYPSYPPHPAANFVNPYGDQGYDPYVPPPPPVIGNAARRRVGGGTIFRHKTTKTVELTREGNFVVDIPVPEKVVGQGKFRDGMEFTHMRYTAACGDPNDFQKRGYTLRPAILNRHTELFIVMTMYNEDEVLFARTWKSVVKNITYMCSKKEGGMWGPDGWKKVVVCVVSDGRTKIHPRTLTVMGILGAYQEGVIKTSINNEEVAAHIFEYTTSVCVDPDLNVRGADTGIVPIQTIFCLKEKNAKKINSHRWFFNAFGRVLNPNVCILLDVGTKPTDRSLYRLWKAFDRNHQVAGACGEIYADLGRFSYKLINPLVAAQNFEYKMSNILDKPLESVFGFIGVLPGAFSAYRYRALRGGGEEGGPLEKYFLGEKMHGGASLTMANMYLAEDRILCFELVTKRGENWVLRYVKSAKAETDVPDAVAEFVSQRRRWLNGSFFAGVHAIAHFYQLFRSGHSFGRKMALLFEIFYNLINVLFSWFALANFYLIFYFLTAGVVSTRETDPFFGAGPSVFIALNTVYMFSIVMIFIASLGNRPQGSRLLYFLSFTLFALIMGIMLYIAGFSIYLTVQAAIKSTERTDENGNVTTDLNKVPSLFGQAAFRDLVVSTLATYGSYFICSFAYLEPWHMITSFVQYLLLLPSFVNILMVYAFCNLHDVSWGTKGDNVPLDLAPVVGKKKEGEGKQVVTTDLPVDQGDIDAAYEMFLRELPKKQKEAKGKKDAKLKQENITMTFLSLALLAAVCILFPPQVAAFGAGNIPSISALEDHAFRHGDIEDVLGTIALSSAAFGLLKHKFGGLDIKRVYFGNWLRDYSQAIDVGSLSKGINKATLMTLVVVLGFLANGYATEEFEVTEQRLGCYRAEEHIDNPKGYPDDARKYDPRLRGPVDPRELQIDPRTGLKNYIANEQGGWATSSAYVRQSLERSVQAARNGDHYEAYRCLGQALHTLEDYSAHSNYVELCLIELGHTSVFPFVGASTAFRQSPRGHPIYPIVTGTFGAADFIHSLIGEATDHAAQASISNLDAKMAKAKSNNYSRSMDRGNEDDDLIQLLGQVPGMEGFAGEIREGERTRAVGDPGTANPEAIRAEVWKWLVLRDKIFKGLEQTLEKIPGLNALMDRISEALTMFIWTKLEVRSLHVTFLEQSCFIARLTFIYLILCIPCNQPFLKPIISEVVGKLQSTSSFIVDQQSQREVFDNPHCSDPTHSVLSKDHFDLYLNEPAGKVAKHIVQTLVPLVVQAWQSGNPSQAIQVALEVFHHPADLGYQKSPLQQGMMDVVRQWADANRGAIGHLDRQSVLDGKHKRHPTENLGSLPPLSQVPQLVGFGDQG</sequence>
<dbReference type="GO" id="GO:0071555">
    <property type="term" value="P:cell wall organization"/>
    <property type="evidence" value="ECO:0007669"/>
    <property type="project" value="UniProtKB-KW"/>
</dbReference>
<keyword evidence="8 12" id="KW-0472">Membrane</keyword>
<feature type="domain" description="Chitin synthase N-terminal" evidence="13">
    <location>
        <begin position="219"/>
        <end position="286"/>
    </location>
</feature>
<gene>
    <name evidence="14" type="primary">CHS1_2</name>
    <name evidence="14" type="ORF">HK097_002117</name>
</gene>
<dbReference type="SUPFAM" id="SSF48537">
    <property type="entry name" value="Phospholipase C/P1 nuclease"/>
    <property type="match status" value="1"/>
</dbReference>
<keyword evidence="9" id="KW-0961">Cell wall biogenesis/degradation</keyword>
<dbReference type="GO" id="GO:0030428">
    <property type="term" value="C:cell septum"/>
    <property type="evidence" value="ECO:0007669"/>
    <property type="project" value="TreeGrafter"/>
</dbReference>
<evidence type="ECO:0000256" key="3">
    <source>
        <dbReference type="ARBA" id="ARBA00022475"/>
    </source>
</evidence>
<feature type="transmembrane region" description="Helical" evidence="12">
    <location>
        <begin position="710"/>
        <end position="735"/>
    </location>
</feature>
<feature type="region of interest" description="Disordered" evidence="11">
    <location>
        <begin position="1456"/>
        <end position="1483"/>
    </location>
</feature>
<dbReference type="SUPFAM" id="SSF53448">
    <property type="entry name" value="Nucleotide-diphospho-sugar transferases"/>
    <property type="match status" value="1"/>
</dbReference>